<feature type="domain" description="CobE/GbiG C-terminal" evidence="1">
    <location>
        <begin position="2"/>
        <end position="119"/>
    </location>
</feature>
<dbReference type="InterPro" id="IPR036518">
    <property type="entry name" value="CobE/GbiG_C_sf"/>
</dbReference>
<dbReference type="GO" id="GO:0009236">
    <property type="term" value="P:cobalamin biosynthetic process"/>
    <property type="evidence" value="ECO:0007669"/>
    <property type="project" value="InterPro"/>
</dbReference>
<dbReference type="AlphaFoldDB" id="A0AAW9DR73"/>
<sequence length="124" mass="11655">MIVAGVGCRRGAEGAAIAALVRRAAGLAGCEIGVLAAASFKVDEAGVRAAAGLLGVPVIWVGAEALAAVQGECATRSAFVAAAVGVASVAEGCALAAAGVGARLVLARIEGPGVTCALAEGDGA</sequence>
<dbReference type="EMBL" id="JAWXYB010000018">
    <property type="protein sequence ID" value="MDX5931126.1"/>
    <property type="molecule type" value="Genomic_DNA"/>
</dbReference>
<name>A0AAW9DR73_ACIAO</name>
<dbReference type="PANTHER" id="PTHR37477:SF1">
    <property type="entry name" value="COBALT-PRECORRIN-5A HYDROLASE"/>
    <property type="match status" value="1"/>
</dbReference>
<keyword evidence="3" id="KW-1185">Reference proteome</keyword>
<evidence type="ECO:0000313" key="3">
    <source>
        <dbReference type="Proteomes" id="UP001279553"/>
    </source>
</evidence>
<protein>
    <submittedName>
        <fullName evidence="2">Cobalamin biosynthesis protein</fullName>
    </submittedName>
</protein>
<dbReference type="Pfam" id="PF01890">
    <property type="entry name" value="CbiG_C"/>
    <property type="match status" value="1"/>
</dbReference>
<dbReference type="InterPro" id="IPR052553">
    <property type="entry name" value="CbiG_hydrolase"/>
</dbReference>
<dbReference type="Proteomes" id="UP001279553">
    <property type="component" value="Unassembled WGS sequence"/>
</dbReference>
<proteinExistence type="predicted"/>
<dbReference type="Gene3D" id="3.30.420.180">
    <property type="entry name" value="CobE/GbiG C-terminal domain"/>
    <property type="match status" value="1"/>
</dbReference>
<evidence type="ECO:0000313" key="2">
    <source>
        <dbReference type="EMBL" id="MDX5931126.1"/>
    </source>
</evidence>
<dbReference type="InterPro" id="IPR002750">
    <property type="entry name" value="CobE/GbiG_C"/>
</dbReference>
<comment type="caution">
    <text evidence="2">The sequence shown here is derived from an EMBL/GenBank/DDBJ whole genome shotgun (WGS) entry which is preliminary data.</text>
</comment>
<accession>A0AAW9DR73</accession>
<organism evidence="2 3">
    <name type="scientific">Acidiphilium acidophilum</name>
    <name type="common">Thiobacillus acidophilus</name>
    <dbReference type="NCBI Taxonomy" id="76588"/>
    <lineage>
        <taxon>Bacteria</taxon>
        <taxon>Pseudomonadati</taxon>
        <taxon>Pseudomonadota</taxon>
        <taxon>Alphaproteobacteria</taxon>
        <taxon>Acetobacterales</taxon>
        <taxon>Acidocellaceae</taxon>
        <taxon>Acidiphilium</taxon>
    </lineage>
</organism>
<reference evidence="2 3" key="1">
    <citation type="submission" date="2023-11" db="EMBL/GenBank/DDBJ databases">
        <title>MicrobeMod: A computational toolkit for identifying prokaryotic methylation and restriction-modification with nanopore sequencing.</title>
        <authorList>
            <person name="Crits-Christoph A."/>
            <person name="Kang S.C."/>
            <person name="Lee H."/>
            <person name="Ostrov N."/>
        </authorList>
    </citation>
    <scope>NUCLEOTIDE SEQUENCE [LARGE SCALE GENOMIC DNA]</scope>
    <source>
        <strain evidence="2 3">DSMZ 700</strain>
    </source>
</reference>
<dbReference type="SUPFAM" id="SSF159664">
    <property type="entry name" value="CobE/GbiG C-terminal domain-like"/>
    <property type="match status" value="1"/>
</dbReference>
<dbReference type="PANTHER" id="PTHR37477">
    <property type="entry name" value="COBALT-PRECORRIN-5A HYDROLASE"/>
    <property type="match status" value="1"/>
</dbReference>
<dbReference type="RefSeq" id="WP_319614044.1">
    <property type="nucleotide sequence ID" value="NZ_JAWXYB010000018.1"/>
</dbReference>
<gene>
    <name evidence="2" type="ORF">SIL87_10155</name>
</gene>
<evidence type="ECO:0000259" key="1">
    <source>
        <dbReference type="Pfam" id="PF01890"/>
    </source>
</evidence>